<gene>
    <name evidence="2" type="ORF">PQG83_06330</name>
</gene>
<dbReference type="EMBL" id="CP116968">
    <property type="protein sequence ID" value="WNM63369.1"/>
    <property type="molecule type" value="Genomic_DNA"/>
</dbReference>
<sequence length="107" mass="12449">MPVLPGKKDMGKLNKSTQQNMTHDNYMRLAMAMAQKVPRYPFVAVIVRRATGRYRQSFDRLPEVTLTTSSRGMKTIQEFYWLVDERTQRVVSWKTEDPQAMKDGPLP</sequence>
<organism evidence="2 3">
    <name type="scientific">Candidatus Nitrospira neomarina</name>
    <dbReference type="NCBI Taxonomy" id="3020899"/>
    <lineage>
        <taxon>Bacteria</taxon>
        <taxon>Pseudomonadati</taxon>
        <taxon>Nitrospirota</taxon>
        <taxon>Nitrospiria</taxon>
        <taxon>Nitrospirales</taxon>
        <taxon>Nitrospiraceae</taxon>
        <taxon>Nitrospira</taxon>
    </lineage>
</organism>
<protein>
    <submittedName>
        <fullName evidence="2">Uncharacterized protein</fullName>
    </submittedName>
</protein>
<dbReference type="Proteomes" id="UP001302494">
    <property type="component" value="Chromosome"/>
</dbReference>
<proteinExistence type="predicted"/>
<dbReference type="RefSeq" id="WP_312747920.1">
    <property type="nucleotide sequence ID" value="NZ_CP116968.1"/>
</dbReference>
<dbReference type="AlphaFoldDB" id="A0AA96GJ37"/>
<feature type="compositionally biased region" description="Basic and acidic residues" evidence="1">
    <location>
        <begin position="1"/>
        <end position="12"/>
    </location>
</feature>
<evidence type="ECO:0000313" key="3">
    <source>
        <dbReference type="Proteomes" id="UP001302494"/>
    </source>
</evidence>
<evidence type="ECO:0000313" key="2">
    <source>
        <dbReference type="EMBL" id="WNM63369.1"/>
    </source>
</evidence>
<dbReference type="KEGG" id="nneo:PQG83_06330"/>
<name>A0AA96GJ37_9BACT</name>
<reference evidence="2 3" key="1">
    <citation type="submission" date="2023-01" db="EMBL/GenBank/DDBJ databases">
        <title>Cultivation and genomic characterization of new, ubiquitous marine nitrite-oxidizing bacteria from the Nitrospirales.</title>
        <authorList>
            <person name="Mueller A.J."/>
            <person name="Daebeler A."/>
            <person name="Herbold C.W."/>
            <person name="Kirkegaard R.H."/>
            <person name="Daims H."/>
        </authorList>
    </citation>
    <scope>NUCLEOTIDE SEQUENCE [LARGE SCALE GENOMIC DNA]</scope>
    <source>
        <strain evidence="2 3">DK</strain>
    </source>
</reference>
<feature type="region of interest" description="Disordered" evidence="1">
    <location>
        <begin position="1"/>
        <end position="20"/>
    </location>
</feature>
<accession>A0AA96GJ37</accession>
<keyword evidence="3" id="KW-1185">Reference proteome</keyword>
<evidence type="ECO:0000256" key="1">
    <source>
        <dbReference type="SAM" id="MobiDB-lite"/>
    </source>
</evidence>